<dbReference type="Proteomes" id="UP000326041">
    <property type="component" value="Chromosome"/>
</dbReference>
<feature type="region of interest" description="Disordered" evidence="1">
    <location>
        <begin position="88"/>
        <end position="122"/>
    </location>
</feature>
<proteinExistence type="predicted"/>
<gene>
    <name evidence="3" type="ORF">CP972_01790</name>
</gene>
<feature type="domain" description="Insertion element IS402-like" evidence="2">
    <location>
        <begin position="44"/>
        <end position="86"/>
    </location>
</feature>
<name>A0ABX6ARK2_9ACTN</name>
<keyword evidence="4" id="KW-1185">Reference proteome</keyword>
<sequence length="205" mass="22013">MRWRRCEPGRGRLPRAPYASAQTGSWCAGRFRLDQSVVGPCVPLTDAQWARIEPVLPDRAPERGGRRRDHREVIDAIAFKIQTGAQVGAPAGVTAPRARRGVRWPAPDSSSSRAAEARVGRQRPSAAACLAKSATISGIQPPVSGQGGRSRDRLRAQRHGRMDEMGRHGPARRGRSGVPAPVVQVAGAGRRLNRGGSTSRPDRGS</sequence>
<dbReference type="Pfam" id="PF13340">
    <property type="entry name" value="DUF4096"/>
    <property type="match status" value="1"/>
</dbReference>
<dbReference type="InterPro" id="IPR025161">
    <property type="entry name" value="IS402-like_dom"/>
</dbReference>
<feature type="compositionally biased region" description="Low complexity" evidence="1">
    <location>
        <begin position="177"/>
        <end position="189"/>
    </location>
</feature>
<evidence type="ECO:0000313" key="4">
    <source>
        <dbReference type="Proteomes" id="UP000326041"/>
    </source>
</evidence>
<evidence type="ECO:0000256" key="1">
    <source>
        <dbReference type="SAM" id="MobiDB-lite"/>
    </source>
</evidence>
<reference evidence="3 4" key="1">
    <citation type="submission" date="2017-09" db="EMBL/GenBank/DDBJ databases">
        <authorList>
            <person name="Lee N."/>
            <person name="Cho B.-K."/>
        </authorList>
    </citation>
    <scope>NUCLEOTIDE SEQUENCE [LARGE SCALE GENOMIC DNA]</scope>
    <source>
        <strain evidence="3 4">ATCC 13879</strain>
    </source>
</reference>
<protein>
    <recommendedName>
        <fullName evidence="2">Insertion element IS402-like domain-containing protein</fullName>
    </recommendedName>
</protein>
<feature type="compositionally biased region" description="Basic and acidic residues" evidence="1">
    <location>
        <begin position="149"/>
        <end position="167"/>
    </location>
</feature>
<feature type="region of interest" description="Disordered" evidence="1">
    <location>
        <begin position="137"/>
        <end position="205"/>
    </location>
</feature>
<dbReference type="EMBL" id="CP023697">
    <property type="protein sequence ID" value="QEV04622.1"/>
    <property type="molecule type" value="Genomic_DNA"/>
</dbReference>
<accession>A0ABX6ARK2</accession>
<evidence type="ECO:0000313" key="3">
    <source>
        <dbReference type="EMBL" id="QEV04622.1"/>
    </source>
</evidence>
<evidence type="ECO:0000259" key="2">
    <source>
        <dbReference type="Pfam" id="PF13340"/>
    </source>
</evidence>
<organism evidence="3 4">
    <name type="scientific">Streptomyces prasinus</name>
    <dbReference type="NCBI Taxonomy" id="67345"/>
    <lineage>
        <taxon>Bacteria</taxon>
        <taxon>Bacillati</taxon>
        <taxon>Actinomycetota</taxon>
        <taxon>Actinomycetes</taxon>
        <taxon>Kitasatosporales</taxon>
        <taxon>Streptomycetaceae</taxon>
        <taxon>Streptomyces</taxon>
    </lineage>
</organism>